<dbReference type="GO" id="GO:0046872">
    <property type="term" value="F:metal ion binding"/>
    <property type="evidence" value="ECO:0007669"/>
    <property type="project" value="UniProtKB-KW"/>
</dbReference>
<dbReference type="OrthoDB" id="2932980at2759"/>
<protein>
    <recommendedName>
        <fullName evidence="3">Class II aldolase/adducin N-terminal domain-containing protein</fullName>
    </recommendedName>
</protein>
<dbReference type="Pfam" id="PF00596">
    <property type="entry name" value="Aldolase_II"/>
    <property type="match status" value="1"/>
</dbReference>
<evidence type="ECO:0000259" key="3">
    <source>
        <dbReference type="Pfam" id="PF00596"/>
    </source>
</evidence>
<name>A0A9P8USP9_9PEZI</name>
<dbReference type="PANTHER" id="PTHR22789">
    <property type="entry name" value="FUCULOSE PHOSPHATE ALDOLASE"/>
    <property type="match status" value="1"/>
</dbReference>
<dbReference type="InterPro" id="IPR001303">
    <property type="entry name" value="Aldolase_II/adducin_N"/>
</dbReference>
<keyword evidence="5" id="KW-1185">Reference proteome</keyword>
<evidence type="ECO:0000256" key="1">
    <source>
        <dbReference type="ARBA" id="ARBA00022723"/>
    </source>
</evidence>
<reference evidence="4" key="1">
    <citation type="journal article" date="2021" name="Nat. Commun.">
        <title>Genetic determinants of endophytism in the Arabidopsis root mycobiome.</title>
        <authorList>
            <person name="Mesny F."/>
            <person name="Miyauchi S."/>
            <person name="Thiergart T."/>
            <person name="Pickel B."/>
            <person name="Atanasova L."/>
            <person name="Karlsson M."/>
            <person name="Huettel B."/>
            <person name="Barry K.W."/>
            <person name="Haridas S."/>
            <person name="Chen C."/>
            <person name="Bauer D."/>
            <person name="Andreopoulos W."/>
            <person name="Pangilinan J."/>
            <person name="LaButti K."/>
            <person name="Riley R."/>
            <person name="Lipzen A."/>
            <person name="Clum A."/>
            <person name="Drula E."/>
            <person name="Henrissat B."/>
            <person name="Kohler A."/>
            <person name="Grigoriev I.V."/>
            <person name="Martin F.M."/>
            <person name="Hacquard S."/>
        </authorList>
    </citation>
    <scope>NUCLEOTIDE SEQUENCE</scope>
    <source>
        <strain evidence="4">MPI-SDFR-AT-0073</strain>
    </source>
</reference>
<organism evidence="4 5">
    <name type="scientific">Truncatella angustata</name>
    <dbReference type="NCBI Taxonomy" id="152316"/>
    <lineage>
        <taxon>Eukaryota</taxon>
        <taxon>Fungi</taxon>
        <taxon>Dikarya</taxon>
        <taxon>Ascomycota</taxon>
        <taxon>Pezizomycotina</taxon>
        <taxon>Sordariomycetes</taxon>
        <taxon>Xylariomycetidae</taxon>
        <taxon>Amphisphaeriales</taxon>
        <taxon>Sporocadaceae</taxon>
        <taxon>Truncatella</taxon>
    </lineage>
</organism>
<evidence type="ECO:0000313" key="5">
    <source>
        <dbReference type="Proteomes" id="UP000758603"/>
    </source>
</evidence>
<dbReference type="Proteomes" id="UP000758603">
    <property type="component" value="Unassembled WGS sequence"/>
</dbReference>
<dbReference type="EMBL" id="JAGPXC010000002">
    <property type="protein sequence ID" value="KAH6657412.1"/>
    <property type="molecule type" value="Genomic_DNA"/>
</dbReference>
<dbReference type="GO" id="GO:0005829">
    <property type="term" value="C:cytosol"/>
    <property type="evidence" value="ECO:0007669"/>
    <property type="project" value="TreeGrafter"/>
</dbReference>
<keyword evidence="2" id="KW-0456">Lyase</keyword>
<evidence type="ECO:0000313" key="4">
    <source>
        <dbReference type="EMBL" id="KAH6657412.1"/>
    </source>
</evidence>
<dbReference type="SUPFAM" id="SSF53639">
    <property type="entry name" value="AraD/HMP-PK domain-like"/>
    <property type="match status" value="1"/>
</dbReference>
<dbReference type="PANTHER" id="PTHR22789:SF0">
    <property type="entry name" value="3-OXO-TETRONATE 4-PHOSPHATE DECARBOXYLASE-RELATED"/>
    <property type="match status" value="1"/>
</dbReference>
<evidence type="ECO:0000256" key="2">
    <source>
        <dbReference type="ARBA" id="ARBA00023239"/>
    </source>
</evidence>
<gene>
    <name evidence="4" type="ORF">BKA67DRAFT_188450</name>
</gene>
<dbReference type="AlphaFoldDB" id="A0A9P8USP9"/>
<keyword evidence="1" id="KW-0479">Metal-binding</keyword>
<proteinExistence type="predicted"/>
<feature type="domain" description="Class II aldolase/adducin N-terminal" evidence="3">
    <location>
        <begin position="31"/>
        <end position="119"/>
    </location>
</feature>
<comment type="caution">
    <text evidence="4">The sequence shown here is derived from an EMBL/GenBank/DDBJ whole genome shotgun (WGS) entry which is preliminary data.</text>
</comment>
<dbReference type="GeneID" id="70124224"/>
<dbReference type="InterPro" id="IPR050197">
    <property type="entry name" value="Aldolase_class_II_sugar_metab"/>
</dbReference>
<dbReference type="RefSeq" id="XP_045961646.1">
    <property type="nucleotide sequence ID" value="XM_046095331.1"/>
</dbReference>
<dbReference type="GO" id="GO:0019323">
    <property type="term" value="P:pentose catabolic process"/>
    <property type="evidence" value="ECO:0007669"/>
    <property type="project" value="TreeGrafter"/>
</dbReference>
<dbReference type="GO" id="GO:0016832">
    <property type="term" value="F:aldehyde-lyase activity"/>
    <property type="evidence" value="ECO:0007669"/>
    <property type="project" value="TreeGrafter"/>
</dbReference>
<dbReference type="Gene3D" id="3.40.225.10">
    <property type="entry name" value="Class II aldolase/adducin N-terminal domain"/>
    <property type="match status" value="1"/>
</dbReference>
<sequence>MCMVIFPIRNPKSPEIYIMSGYMAPALMKSSDDLIEYWVKDSSTVDPNAKKGYSERFIHGEIFRVYPEVSCVMHSHAEAVLPYAAAVHVPMTPIFHMAGFLGSQVPIFDIAKVYEPGDQRDMLVRTARFGTALAKTFSQIRTQLLLL</sequence>
<dbReference type="InterPro" id="IPR036409">
    <property type="entry name" value="Aldolase_II/adducin_N_sf"/>
</dbReference>
<accession>A0A9P8USP9</accession>